<dbReference type="Gene3D" id="3.20.10.10">
    <property type="entry name" value="D-amino Acid Aminotransferase, subunit A, domain 2"/>
    <property type="match status" value="1"/>
</dbReference>
<gene>
    <name evidence="2" type="ORF">C6568_12680</name>
</gene>
<dbReference type="PANTHER" id="PTHR11236:SF50">
    <property type="entry name" value="AMINODEOXYCHORISMATE SYNTHASE COMPONENT 1"/>
    <property type="match status" value="1"/>
</dbReference>
<dbReference type="InterPro" id="IPR043131">
    <property type="entry name" value="BCAT-like_N"/>
</dbReference>
<name>A0A2R3QE15_9BURK</name>
<dbReference type="RefSeq" id="WP_106684439.1">
    <property type="nucleotide sequence ID" value="NZ_CP027667.1"/>
</dbReference>
<dbReference type="InterPro" id="IPR019999">
    <property type="entry name" value="Anth_synth_I-like"/>
</dbReference>
<organism evidence="2 3">
    <name type="scientific">Melaminivora suipulveris</name>
    <dbReference type="NCBI Taxonomy" id="2109913"/>
    <lineage>
        <taxon>Bacteria</taxon>
        <taxon>Pseudomonadati</taxon>
        <taxon>Pseudomonadota</taxon>
        <taxon>Betaproteobacteria</taxon>
        <taxon>Burkholderiales</taxon>
        <taxon>Comamonadaceae</taxon>
        <taxon>Melaminivora</taxon>
    </lineage>
</organism>
<protein>
    <submittedName>
        <fullName evidence="2">Bifunctional aminodeoxychorismate synthase component I/aminotransferase</fullName>
    </submittedName>
</protein>
<proteinExistence type="predicted"/>
<dbReference type="InterPro" id="IPR015890">
    <property type="entry name" value="Chorismate_C"/>
</dbReference>
<sequence length="593" mass="64223">MNPALIDFADPRAPQAPRLRSAFGAPRQILAARSHDEVRPVLDAVEAAARAGLWCLGWLAYEAAPAFDAAMRVHAAQGDLAWFAVYDAPAPWPQDGAQEMAAARITWSAGLARSAFDAALEQIHAHIAAGRCYQVNFTAPMFGQLEGDARALFAALRRAQPGGYAAHIDAGDGRQVLSVSPELFFDWRAAPDGSGAILTRPMKGTAARGAGAAEDAARERQLRESPKERAENVMIVDLLRNDLSRIAQPGSVRVPRLLQTQALATVWQMTSDVQADTRAGTRLADVFAALFPCGSVTGAPKIEAMRIIHALEGGPRGVYCGALGLVQPDPQCGAGAVAATFNVPIRTLQLQGRRVRCDVGSGIVWDAQPQAEWREWAAKRAFAERASAPFELLETLALHDGRHRHLPQHLARLQRSAAHFGYPCDAQSLTDCLEGIARAHPTGLWRTRLLLDVQGRARAEAFALAATPVPVLLALAPRPFAFASSEFVRHKTTRREHYAAFAPEPDSGVFDTLLYNDDGEVTETTFGNVAALLDGRWITPPEGCGLLPGVGRAVLLREGRLREGVLRLADVPRVQEWAFVNSLRGWLPARLQR</sequence>
<dbReference type="InterPro" id="IPR005801">
    <property type="entry name" value="ADC_synthase"/>
</dbReference>
<dbReference type="AlphaFoldDB" id="A0A2R3QE15"/>
<dbReference type="Proteomes" id="UP000237925">
    <property type="component" value="Chromosome"/>
</dbReference>
<dbReference type="GO" id="GO:0046820">
    <property type="term" value="F:4-amino-4-deoxychorismate synthase activity"/>
    <property type="evidence" value="ECO:0007669"/>
    <property type="project" value="TreeGrafter"/>
</dbReference>
<dbReference type="SUPFAM" id="SSF56752">
    <property type="entry name" value="D-aminoacid aminotransferase-like PLP-dependent enzymes"/>
    <property type="match status" value="1"/>
</dbReference>
<dbReference type="KEGG" id="mela:C6568_12680"/>
<dbReference type="SUPFAM" id="SSF56322">
    <property type="entry name" value="ADC synthase"/>
    <property type="match status" value="1"/>
</dbReference>
<feature type="domain" description="Chorismate-utilising enzyme C-terminal" evidence="1">
    <location>
        <begin position="114"/>
        <end position="379"/>
    </location>
</feature>
<evidence type="ECO:0000313" key="3">
    <source>
        <dbReference type="Proteomes" id="UP000237925"/>
    </source>
</evidence>
<evidence type="ECO:0000259" key="1">
    <source>
        <dbReference type="Pfam" id="PF00425"/>
    </source>
</evidence>
<evidence type="ECO:0000313" key="2">
    <source>
        <dbReference type="EMBL" id="AVO50012.1"/>
    </source>
</evidence>
<reference evidence="2 3" key="1">
    <citation type="submission" date="2018-03" db="EMBL/GenBank/DDBJ databases">
        <title>Genome sequencing of Melaminivora sp.</title>
        <authorList>
            <person name="Kim S.-J."/>
            <person name="Heo J."/>
            <person name="Ahn J.-H."/>
            <person name="Kwon S.-W."/>
        </authorList>
    </citation>
    <scope>NUCLEOTIDE SEQUENCE [LARGE SCALE GENOMIC DNA]</scope>
    <source>
        <strain evidence="2 3">SC2-9</strain>
    </source>
</reference>
<dbReference type="Gene3D" id="3.60.120.10">
    <property type="entry name" value="Anthranilate synthase"/>
    <property type="match status" value="1"/>
</dbReference>
<keyword evidence="3" id="KW-1185">Reference proteome</keyword>
<keyword evidence="2" id="KW-0032">Aminotransferase</keyword>
<keyword evidence="2" id="KW-0808">Transferase</keyword>
<dbReference type="EMBL" id="CP027667">
    <property type="protein sequence ID" value="AVO50012.1"/>
    <property type="molecule type" value="Genomic_DNA"/>
</dbReference>
<dbReference type="PANTHER" id="PTHR11236">
    <property type="entry name" value="AMINOBENZOATE/ANTHRANILATE SYNTHASE"/>
    <property type="match status" value="1"/>
</dbReference>
<dbReference type="Gene3D" id="3.30.470.10">
    <property type="match status" value="1"/>
</dbReference>
<dbReference type="GO" id="GO:0000162">
    <property type="term" value="P:L-tryptophan biosynthetic process"/>
    <property type="evidence" value="ECO:0007669"/>
    <property type="project" value="TreeGrafter"/>
</dbReference>
<dbReference type="InterPro" id="IPR043132">
    <property type="entry name" value="BCAT-like_C"/>
</dbReference>
<dbReference type="PRINTS" id="PR00095">
    <property type="entry name" value="ANTSNTHASEI"/>
</dbReference>
<dbReference type="Pfam" id="PF01063">
    <property type="entry name" value="Aminotran_4"/>
    <property type="match status" value="1"/>
</dbReference>
<dbReference type="Pfam" id="PF00425">
    <property type="entry name" value="Chorismate_bind"/>
    <property type="match status" value="1"/>
</dbReference>
<dbReference type="OrthoDB" id="9803598at2"/>
<accession>A0A2R3QE15</accession>
<dbReference type="InterPro" id="IPR036038">
    <property type="entry name" value="Aminotransferase-like"/>
</dbReference>
<dbReference type="InterPro" id="IPR001544">
    <property type="entry name" value="Aminotrans_IV"/>
</dbReference>